<evidence type="ECO:0000256" key="1">
    <source>
        <dbReference type="SAM" id="Coils"/>
    </source>
</evidence>
<dbReference type="Gene3D" id="2.30.30.140">
    <property type="match status" value="3"/>
</dbReference>
<protein>
    <recommendedName>
        <fullName evidence="2">Tudor domain-containing protein</fullName>
    </recommendedName>
</protein>
<evidence type="ECO:0000313" key="4">
    <source>
        <dbReference type="Proteomes" id="UP001378592"/>
    </source>
</evidence>
<feature type="domain" description="Tudor" evidence="2">
    <location>
        <begin position="1090"/>
        <end position="1150"/>
    </location>
</feature>
<keyword evidence="4" id="KW-1185">Reference proteome</keyword>
<keyword evidence="1" id="KW-0175">Coiled coil</keyword>
<dbReference type="Proteomes" id="UP001378592">
    <property type="component" value="Unassembled WGS sequence"/>
</dbReference>
<dbReference type="GO" id="GO:0005737">
    <property type="term" value="C:cytoplasm"/>
    <property type="evidence" value="ECO:0007669"/>
    <property type="project" value="UniProtKB-ARBA"/>
</dbReference>
<sequence>MSNVTQARLMELKNRLELLKREGESVLSNVRDVVRRGSSVVAFQETIHEIEHFLRCYPDAGTEIDHLINNLVKLNCELEITLARRSDFCNVLSSFENNDSVFYDGDLLEKQALCEVCSKEKKTVCTNTDNVTDYNISEHNIESIKKLYDIDEDSILEMKYLHGDDPSQFWLGYYSNTELLSHLAEINRKLQLNELHRKESIPVVGQFIIGYVDRVFRGCVISVTSQIVVTVDIDTATLKLVNVHKIWEIEDYLLRFPPQAILCKLWGVEGVVDWTNHLSTFFKNCLSKCNLVITVKSIIPNVIPIFLVDVDAHDSTSLDVNLTEWINSFVTPAVEKIKLFGLSGATEETVFQDLDPYVIYKGEDSSDIDSSTSDQQVADFQSMKVNSEIEVKVINNNRSRCESDIDSNSVREDLDDRRTEDSNGVIFNRTSINSEMAPRDSENDDNFLTEKFLKNQVDDSGNNVKDAFHEQEDVLKCEVLKSCEQPVKSAVVKCFLEKGKTLGMSFLRGKDPSDFFLSYVSLHEIDILKKKMADRAERGLLIQFTDVPEENDFAIAKYNEEYYRVRIGRVSEQNTGDFLVTDVDTGDLILVSVTDLWILEEMFSLPPARAIRCSLWNISKKPLFWCVNLENLFRNVMSSGPCCVNVKDFEYILGDWNHVVQIQIYSDCVIDVSEWILNYVYPNLKDIKQCYITGSSIDEAVSMLDPKVVHSKEKSYNNSTAQESTSNQISVEDAKRSSLIFEQKTEFLKCSLPREQNILPNSLKLNDELNFKTRSHMIEPKKKYYVFMASVVSPSEFYVHIISKENSFIDNMHEELSHYCSVSNIYFKSKKEARQLISECCAVNFEDRWLRARIIDWFDDFSDEVSVFFVDYGIHATVLFCLIQPLQSDFYEYPVFAEKCALAFISPPVDNNSWPEKSLTVFSNLLDFNTVYEICVVNHLDSKFFCVFLFDIQNESTWCINDYLVEQGCAISELGSSKEKETENSHTVYYPIIDSGIDETISDSESIDSCCNQENVEIMPYFDHNTGGLLEVGEQLPVVMTEIVNMSLFYAVHSKIHYEGKLQSTHEVLMKMSKEITSAVQSGQLKLSKRLCEGAIAVVRYSKDKQWYRARLLASPADNGNVDVFFVDYGNVDSVHKFYIREIRKDFCELPFQAMRFFMDTIDLTRLKNKNSRDIAQTLLTRLLDKHEVELHVMRIVNEDIHVKILFEGRDIGAEMIQQYHTQCQ</sequence>
<organism evidence="3 4">
    <name type="scientific">Gryllus longicercus</name>
    <dbReference type="NCBI Taxonomy" id="2509291"/>
    <lineage>
        <taxon>Eukaryota</taxon>
        <taxon>Metazoa</taxon>
        <taxon>Ecdysozoa</taxon>
        <taxon>Arthropoda</taxon>
        <taxon>Hexapoda</taxon>
        <taxon>Insecta</taxon>
        <taxon>Pterygota</taxon>
        <taxon>Neoptera</taxon>
        <taxon>Polyneoptera</taxon>
        <taxon>Orthoptera</taxon>
        <taxon>Ensifera</taxon>
        <taxon>Gryllidea</taxon>
        <taxon>Grylloidea</taxon>
        <taxon>Gryllidae</taxon>
        <taxon>Gryllinae</taxon>
        <taxon>Gryllus</taxon>
    </lineage>
</organism>
<feature type="coiled-coil region" evidence="1">
    <location>
        <begin position="2"/>
        <end position="29"/>
    </location>
</feature>
<evidence type="ECO:0000259" key="2">
    <source>
        <dbReference type="PROSITE" id="PS50304"/>
    </source>
</evidence>
<evidence type="ECO:0000313" key="3">
    <source>
        <dbReference type="EMBL" id="KAK7873375.1"/>
    </source>
</evidence>
<dbReference type="Gene3D" id="2.40.50.90">
    <property type="match status" value="4"/>
</dbReference>
<dbReference type="SUPFAM" id="SSF63748">
    <property type="entry name" value="Tudor/PWWP/MBT"/>
    <property type="match status" value="4"/>
</dbReference>
<dbReference type="PANTHER" id="PTHR22948:SF29">
    <property type="entry name" value="FI02030P-RELATED"/>
    <property type="match status" value="1"/>
</dbReference>
<dbReference type="AlphaFoldDB" id="A0AAN9ZHE7"/>
<dbReference type="InterPro" id="IPR002999">
    <property type="entry name" value="Tudor"/>
</dbReference>
<gene>
    <name evidence="3" type="ORF">R5R35_000178</name>
</gene>
<name>A0AAN9ZHE7_9ORTH</name>
<reference evidence="3 4" key="1">
    <citation type="submission" date="2024-03" db="EMBL/GenBank/DDBJ databases">
        <title>The genome assembly and annotation of the cricket Gryllus longicercus Weissman &amp; Gray.</title>
        <authorList>
            <person name="Szrajer S."/>
            <person name="Gray D."/>
            <person name="Ylla G."/>
        </authorList>
    </citation>
    <scope>NUCLEOTIDE SEQUENCE [LARGE SCALE GENOMIC DNA]</scope>
    <source>
        <strain evidence="3">DAG 2021-001</strain>
        <tissue evidence="3">Whole body minus gut</tissue>
    </source>
</reference>
<dbReference type="PROSITE" id="PS50304">
    <property type="entry name" value="TUDOR"/>
    <property type="match status" value="2"/>
</dbReference>
<feature type="domain" description="Tudor" evidence="2">
    <location>
        <begin position="834"/>
        <end position="893"/>
    </location>
</feature>
<comment type="caution">
    <text evidence="3">The sequence shown here is derived from an EMBL/GenBank/DDBJ whole genome shotgun (WGS) entry which is preliminary data.</text>
</comment>
<accession>A0AAN9ZHE7</accession>
<dbReference type="InterPro" id="IPR050621">
    <property type="entry name" value="Tudor_domain_containing"/>
</dbReference>
<dbReference type="SMART" id="SM00333">
    <property type="entry name" value="TUDOR"/>
    <property type="match status" value="3"/>
</dbReference>
<dbReference type="Pfam" id="PF00567">
    <property type="entry name" value="TUDOR"/>
    <property type="match status" value="4"/>
</dbReference>
<proteinExistence type="predicted"/>
<dbReference type="PANTHER" id="PTHR22948">
    <property type="entry name" value="TUDOR DOMAIN CONTAINING PROTEIN"/>
    <property type="match status" value="1"/>
</dbReference>
<dbReference type="InterPro" id="IPR035437">
    <property type="entry name" value="SNase_OB-fold_sf"/>
</dbReference>
<dbReference type="EMBL" id="JAZDUA010000014">
    <property type="protein sequence ID" value="KAK7873375.1"/>
    <property type="molecule type" value="Genomic_DNA"/>
</dbReference>